<keyword evidence="3" id="KW-1185">Reference proteome</keyword>
<feature type="transmembrane region" description="Helical" evidence="1">
    <location>
        <begin position="12"/>
        <end position="29"/>
    </location>
</feature>
<dbReference type="EMBL" id="PVNH01000013">
    <property type="protein sequence ID" value="PRX43927.1"/>
    <property type="molecule type" value="Genomic_DNA"/>
</dbReference>
<protein>
    <submittedName>
        <fullName evidence="2">Uncharacterized protein</fullName>
    </submittedName>
</protein>
<dbReference type="OrthoDB" id="3624003at2"/>
<dbReference type="RefSeq" id="WP_106181883.1">
    <property type="nucleotide sequence ID" value="NZ_PVNH01000013.1"/>
</dbReference>
<evidence type="ECO:0000256" key="1">
    <source>
        <dbReference type="SAM" id="Phobius"/>
    </source>
</evidence>
<sequence length="223" mass="24514">MTPSTWLPDGPAGWVLIALLVAGLAWWAARRVPRATFGAGGARRLARQRGWLAKAGPAGEGDLSGDGAPAAASWEHAGLPRTDFELLGEHRGYVFHARQQRTRAKTSAGHPGTHSFYWRYDYVVSIATTPHPYDGFFTRGVRQPITDWRLALYPAFLEWERAIFESFDLAGNNTPPNGYRSGHGLVSVERRAERLSRQALLAHLDQLVDSVQPGMTGYHAGPS</sequence>
<evidence type="ECO:0000313" key="3">
    <source>
        <dbReference type="Proteomes" id="UP000238362"/>
    </source>
</evidence>
<dbReference type="AlphaFoldDB" id="A0A2T0LLL9"/>
<reference evidence="2 3" key="1">
    <citation type="submission" date="2018-03" db="EMBL/GenBank/DDBJ databases">
        <title>Genomic Encyclopedia of Type Strains, Phase III (KMG-III): the genomes of soil and plant-associated and newly described type strains.</title>
        <authorList>
            <person name="Whitman W."/>
        </authorList>
    </citation>
    <scope>NUCLEOTIDE SEQUENCE [LARGE SCALE GENOMIC DNA]</scope>
    <source>
        <strain evidence="2 3">CGMCC 4.7125</strain>
    </source>
</reference>
<comment type="caution">
    <text evidence="2">The sequence shown here is derived from an EMBL/GenBank/DDBJ whole genome shotgun (WGS) entry which is preliminary data.</text>
</comment>
<accession>A0A2T0LLL9</accession>
<proteinExistence type="predicted"/>
<keyword evidence="1" id="KW-0812">Transmembrane</keyword>
<keyword evidence="1" id="KW-0472">Membrane</keyword>
<keyword evidence="1" id="KW-1133">Transmembrane helix</keyword>
<name>A0A2T0LLL9_9PSEU</name>
<dbReference type="Proteomes" id="UP000238362">
    <property type="component" value="Unassembled WGS sequence"/>
</dbReference>
<organism evidence="2 3">
    <name type="scientific">Prauserella shujinwangii</name>
    <dbReference type="NCBI Taxonomy" id="1453103"/>
    <lineage>
        <taxon>Bacteria</taxon>
        <taxon>Bacillati</taxon>
        <taxon>Actinomycetota</taxon>
        <taxon>Actinomycetes</taxon>
        <taxon>Pseudonocardiales</taxon>
        <taxon>Pseudonocardiaceae</taxon>
        <taxon>Prauserella</taxon>
    </lineage>
</organism>
<evidence type="ECO:0000313" key="2">
    <source>
        <dbReference type="EMBL" id="PRX43927.1"/>
    </source>
</evidence>
<gene>
    <name evidence="2" type="ORF">B0I33_11393</name>
</gene>